<evidence type="ECO:0000313" key="2">
    <source>
        <dbReference type="Proteomes" id="UP001221909"/>
    </source>
</evidence>
<sequence>MPTFTQPKILTRHEIECEICHLQNRLAKNDGMQSVLMYQVEQLKKQLN</sequence>
<organism evidence="1 2">
    <name type="scientific">Mannheimia cairinae</name>
    <dbReference type="NCBI Taxonomy" id="3025936"/>
    <lineage>
        <taxon>Bacteria</taxon>
        <taxon>Pseudomonadati</taxon>
        <taxon>Pseudomonadota</taxon>
        <taxon>Gammaproteobacteria</taxon>
        <taxon>Pasteurellales</taxon>
        <taxon>Pasteurellaceae</taxon>
        <taxon>Mannheimia</taxon>
    </lineage>
</organism>
<comment type="caution">
    <text evidence="1">The sequence shown here is derived from an EMBL/GenBank/DDBJ whole genome shotgun (WGS) entry which is preliminary data.</text>
</comment>
<protein>
    <submittedName>
        <fullName evidence="1">Uncharacterized protein</fullName>
    </submittedName>
</protein>
<evidence type="ECO:0000313" key="1">
    <source>
        <dbReference type="EMBL" id="MDD0824616.1"/>
    </source>
</evidence>
<proteinExistence type="predicted"/>
<dbReference type="EMBL" id="JAQSJE010000009">
    <property type="protein sequence ID" value="MDD0824616.1"/>
    <property type="molecule type" value="Genomic_DNA"/>
</dbReference>
<dbReference type="Proteomes" id="UP001221909">
    <property type="component" value="Unassembled WGS sequence"/>
</dbReference>
<dbReference type="RefSeq" id="WP_273748997.1">
    <property type="nucleotide sequence ID" value="NZ_JAQSJE010000009.1"/>
</dbReference>
<name>A0ABT5MT29_9PAST</name>
<reference evidence="1 2" key="1">
    <citation type="submission" date="2023-02" db="EMBL/GenBank/DDBJ databases">
        <title>Mannheimia cairiniae sp. nov., a novel species of Mannheimia obtained from moscovy ducks (Cairina moschata) and reclassification of Mannheimia ovis as heterotypic synonym of Mannheimia pernigra.</title>
        <authorList>
            <person name="Christensen H."/>
        </authorList>
    </citation>
    <scope>NUCLEOTIDE SEQUENCE [LARGE SCALE GENOMIC DNA]</scope>
    <source>
        <strain evidence="1 2">AT1</strain>
    </source>
</reference>
<keyword evidence="2" id="KW-1185">Reference proteome</keyword>
<accession>A0ABT5MT29</accession>
<gene>
    <name evidence="1" type="ORF">PTQ27_09115</name>
</gene>